<dbReference type="EMBL" id="JASAOG010000006">
    <property type="protein sequence ID" value="KAK0067817.1"/>
    <property type="molecule type" value="Genomic_DNA"/>
</dbReference>
<evidence type="ECO:0000313" key="1">
    <source>
        <dbReference type="EMBL" id="KAK0067817.1"/>
    </source>
</evidence>
<comment type="caution">
    <text evidence="1">The sequence shown here is derived from an EMBL/GenBank/DDBJ whole genome shotgun (WGS) entry which is preliminary data.</text>
</comment>
<evidence type="ECO:0000313" key="2">
    <source>
        <dbReference type="Proteomes" id="UP001233172"/>
    </source>
</evidence>
<dbReference type="AlphaFoldDB" id="A0AAD8FK02"/>
<protein>
    <submittedName>
        <fullName evidence="1">Uncharacterized protein</fullName>
    </submittedName>
</protein>
<name>A0AAD8FK02_BIOPF</name>
<sequence>MTSSSHFNSHVDYFPIGTDFSNIHPDDHECELSFSGESGLLEKKETYHPYPMNEFKGRNITHVGTGRVARIDIADEQQGNEVCQCSTCEASSTPNTVKVYV</sequence>
<reference evidence="1" key="2">
    <citation type="submission" date="2023-04" db="EMBL/GenBank/DDBJ databases">
        <authorList>
            <person name="Bu L."/>
            <person name="Lu L."/>
            <person name="Laidemitt M.R."/>
            <person name="Zhang S.M."/>
            <person name="Mutuku M."/>
            <person name="Mkoji G."/>
            <person name="Steinauer M."/>
            <person name="Loker E.S."/>
        </authorList>
    </citation>
    <scope>NUCLEOTIDE SEQUENCE</scope>
    <source>
        <strain evidence="1">KasaAsao</strain>
        <tissue evidence="1">Whole Snail</tissue>
    </source>
</reference>
<keyword evidence="2" id="KW-1185">Reference proteome</keyword>
<accession>A0AAD8FK02</accession>
<organism evidence="1 2">
    <name type="scientific">Biomphalaria pfeifferi</name>
    <name type="common">Bloodfluke planorb</name>
    <name type="synonym">Freshwater snail</name>
    <dbReference type="NCBI Taxonomy" id="112525"/>
    <lineage>
        <taxon>Eukaryota</taxon>
        <taxon>Metazoa</taxon>
        <taxon>Spiralia</taxon>
        <taxon>Lophotrochozoa</taxon>
        <taxon>Mollusca</taxon>
        <taxon>Gastropoda</taxon>
        <taxon>Heterobranchia</taxon>
        <taxon>Euthyneura</taxon>
        <taxon>Panpulmonata</taxon>
        <taxon>Hygrophila</taxon>
        <taxon>Lymnaeoidea</taxon>
        <taxon>Planorbidae</taxon>
        <taxon>Biomphalaria</taxon>
    </lineage>
</organism>
<dbReference type="Proteomes" id="UP001233172">
    <property type="component" value="Unassembled WGS sequence"/>
</dbReference>
<reference evidence="1" key="1">
    <citation type="journal article" date="2023" name="PLoS Negl. Trop. Dis.">
        <title>A genome sequence for Biomphalaria pfeifferi, the major vector snail for the human-infecting parasite Schistosoma mansoni.</title>
        <authorList>
            <person name="Bu L."/>
            <person name="Lu L."/>
            <person name="Laidemitt M.R."/>
            <person name="Zhang S.M."/>
            <person name="Mutuku M."/>
            <person name="Mkoji G."/>
            <person name="Steinauer M."/>
            <person name="Loker E.S."/>
        </authorList>
    </citation>
    <scope>NUCLEOTIDE SEQUENCE</scope>
    <source>
        <strain evidence="1">KasaAsao</strain>
    </source>
</reference>
<gene>
    <name evidence="1" type="ORF">Bpfe_002658</name>
</gene>
<proteinExistence type="predicted"/>